<dbReference type="RefSeq" id="WP_126231986.1">
    <property type="nucleotide sequence ID" value="NZ_PRBK01000001.1"/>
</dbReference>
<dbReference type="EMBL" id="PRBV01000001">
    <property type="protein sequence ID" value="RTJ80989.1"/>
    <property type="molecule type" value="Genomic_DNA"/>
</dbReference>
<evidence type="ECO:0000313" key="2">
    <source>
        <dbReference type="Proteomes" id="UP000288507"/>
    </source>
</evidence>
<dbReference type="Gene3D" id="3.40.50.300">
    <property type="entry name" value="P-loop containing nucleotide triphosphate hydrolases"/>
    <property type="match status" value="2"/>
</dbReference>
<name>A0A431C685_CAMJU</name>
<protein>
    <submittedName>
        <fullName evidence="1">Uncharacterized protein</fullName>
    </submittedName>
</protein>
<dbReference type="PANTHER" id="PTHR30121:SF6">
    <property type="entry name" value="SLR6007 PROTEIN"/>
    <property type="match status" value="1"/>
</dbReference>
<organism evidence="1 2">
    <name type="scientific">Campylobacter jejuni</name>
    <dbReference type="NCBI Taxonomy" id="197"/>
    <lineage>
        <taxon>Bacteria</taxon>
        <taxon>Pseudomonadati</taxon>
        <taxon>Campylobacterota</taxon>
        <taxon>Epsilonproteobacteria</taxon>
        <taxon>Campylobacterales</taxon>
        <taxon>Campylobacteraceae</taxon>
        <taxon>Campylobacter</taxon>
    </lineage>
</organism>
<dbReference type="AlphaFoldDB" id="A0A431C685"/>
<accession>A0A431C685</accession>
<dbReference type="SUPFAM" id="SSF52540">
    <property type="entry name" value="P-loop containing nucleoside triphosphate hydrolases"/>
    <property type="match status" value="1"/>
</dbReference>
<proteinExistence type="predicted"/>
<sequence>MNITLLALSGLALAGTYFGFKKKDPNTNISSCFFDKLATPLYTLFNEYHSNSLLLIDSIKENSILCNTPYSELFGIEISSYSTLPNYINSNEIDSLISNLKENNDAFFYYVLQKQEKFQKQYILSYNKTLIKILASYFDVNLLSGVELCNIIYNQYLQNNFYEEDKKLKTALTIQKNTELSEPEFMIFKRLAKQAIRKNYNDIEIFQGFRHLDINQASIEKIFKLNFEGSIWFYFDISTLQIEKHIDKLINYSKLLGDKKPFVELKKSYENKEYNLVVVNAIAYLKKYDSEIIGSLGSYLKTSFISKESYKSSHLQKTPLKFRDSEFDFIVKDSFLHNFIASTHKKQTNTPDIYGIDKNGAFVNFAFQKENFNPHSCIIAKSGAGKSVAKQKIISQMIGLNFENGKCSNLGKNGVNVRIRSYDIGFSDEKLIRLIKLNPDNNIAHIASNFYDFSYNLVGFIDFENKELFEADLTFNTDLVSIILETQNSEPLTSNESGNFKSIIRKIYHTKQYQRYRVRDLKDKNKEVYEKLINLNYLESTFLQDIKEKEFNFLKTPLLIDVIKFANKEGQNQQIKENERQDYLNLARKLDGIDKLEIFSDFDKIDISDVDFLSMDLNNFKESSLFTPIFLSIFQKTYLKDREYALSRKNQGLDFPKIFYAIEEARNYFRVNYFTTMFEKIAFESRKYGVHLCFIVQDADHIPKRILKNLDTRIFMLSPLKKLEAINEAKENFDIPKNVEIALTNTEEHEMCFWYSKGIFHMKFDIPENEMKIFTTNPDDIKKENEQEDKK</sequence>
<dbReference type="InterPro" id="IPR027417">
    <property type="entry name" value="P-loop_NTPase"/>
</dbReference>
<dbReference type="InterPro" id="IPR051162">
    <property type="entry name" value="T4SS_component"/>
</dbReference>
<gene>
    <name evidence="1" type="ORF">C3H57_01345</name>
</gene>
<dbReference type="Proteomes" id="UP000288507">
    <property type="component" value="Unassembled WGS sequence"/>
</dbReference>
<comment type="caution">
    <text evidence="1">The sequence shown here is derived from an EMBL/GenBank/DDBJ whole genome shotgun (WGS) entry which is preliminary data.</text>
</comment>
<reference evidence="1" key="1">
    <citation type="journal article" date="2019" name="Appl. Environ. Microbiol.">
        <title>Population genetics and characterization of Campylobacter jejuni isolates in western jackdaws and game birds in Finland.</title>
        <authorList>
            <person name="Kovanen S."/>
            <person name="Rossi M."/>
            <person name="Pohja-Mykra M."/>
            <person name="Nieminen T."/>
            <person name="Raunio-Saarnisto M."/>
            <person name="Sauvala M."/>
            <person name="Fredriksson-Ahomaa M."/>
            <person name="Hanninen M.L."/>
            <person name="Kivisto R."/>
        </authorList>
    </citation>
    <scope>NUCLEOTIDE SEQUENCE [LARGE SCALE GENOMIC DNA]</scope>
    <source>
        <strain evidence="1">CB313</strain>
    </source>
</reference>
<dbReference type="PANTHER" id="PTHR30121">
    <property type="entry name" value="UNCHARACTERIZED PROTEIN YJGR-RELATED"/>
    <property type="match status" value="1"/>
</dbReference>
<evidence type="ECO:0000313" key="1">
    <source>
        <dbReference type="EMBL" id="RTJ80989.1"/>
    </source>
</evidence>